<dbReference type="EMBL" id="CAJNOE010000008">
    <property type="protein sequence ID" value="CAF0720303.1"/>
    <property type="molecule type" value="Genomic_DNA"/>
</dbReference>
<protein>
    <submittedName>
        <fullName evidence="1">Uncharacterized protein</fullName>
    </submittedName>
</protein>
<comment type="caution">
    <text evidence="1">The sequence shown here is derived from an EMBL/GenBank/DDBJ whole genome shotgun (WGS) entry which is preliminary data.</text>
</comment>
<reference evidence="1" key="1">
    <citation type="submission" date="2021-02" db="EMBL/GenBank/DDBJ databases">
        <authorList>
            <person name="Nowell W R."/>
        </authorList>
    </citation>
    <scope>NUCLEOTIDE SEQUENCE</scope>
</reference>
<evidence type="ECO:0000313" key="2">
    <source>
        <dbReference type="Proteomes" id="UP000663860"/>
    </source>
</evidence>
<accession>A0A813MEW5</accession>
<organism evidence="1 2">
    <name type="scientific">Adineta steineri</name>
    <dbReference type="NCBI Taxonomy" id="433720"/>
    <lineage>
        <taxon>Eukaryota</taxon>
        <taxon>Metazoa</taxon>
        <taxon>Spiralia</taxon>
        <taxon>Gnathifera</taxon>
        <taxon>Rotifera</taxon>
        <taxon>Eurotatoria</taxon>
        <taxon>Bdelloidea</taxon>
        <taxon>Adinetida</taxon>
        <taxon>Adinetidae</taxon>
        <taxon>Adineta</taxon>
    </lineage>
</organism>
<proteinExistence type="predicted"/>
<evidence type="ECO:0000313" key="1">
    <source>
        <dbReference type="EMBL" id="CAF0720303.1"/>
    </source>
</evidence>
<sequence>MATHENINMSGTVKDETTIEEFDSSLINDNEIILLKEKFHEVDGGAQLTDNNLVARYCFRTLLKYPIIYGYNRYSYGTHYIHFQIEKRGDLRCFFGIGTSLEMVNRVITVDTDNKSLYGWWGLNSFVINGKVQRSKEKNDIKNYDELTLILKCDHQQIELEHHRTKRLLKLSIDITLCPFPWKIVVELPTYGDCVRIIRSSHMFKMATITVKQPCAKCNKGGGVTTCNGCRQNYCTKHFVEHRLELSQQMDGINRDHDVLREDLLKEIPKHSLFLRIDTWEQESLSKIHLAAETARNDLQQLLNRTKNDLKLSIEKMTGELHSSQQTDDYTENELKQWMEQLKEFRKKLDSPLSTMTIINDDEIKSPIHLIRICDKQHQQLRQRSSTPTIRTPDYRTQHAKESIPCFIEKQQRPSTPTIRTCDHRTNITKDSMVEKQLRSSTPTIRSSDHRTNSIKDSITEKFNEIDGKAILSEDNLVVTCCLASILTQPIIYGLNQYSTGKHQIRFRIEKMGDLRLFFGIIRSLENISRSGQAQNNNNNSLYGWWDLNETIINGKMQSSKYRNIVTTGDEITLILDCDSKQIQLLHHRTKRLALCSIDIEKCPFPWKIVIRLQSAGDEITLILDCDSKQIQLLHHRTKRLALCSIDIEKCPFPWKIVIRLQSAGDCIRILQ</sequence>
<dbReference type="AlphaFoldDB" id="A0A813MEW5"/>
<dbReference type="Proteomes" id="UP000663860">
    <property type="component" value="Unassembled WGS sequence"/>
</dbReference>
<gene>
    <name evidence="1" type="ORF">IZO911_LOCUS1842</name>
</gene>
<name>A0A813MEW5_9BILA</name>